<name>A0A7R9QQK5_9ACAR</name>
<accession>A0A7R9QQK5</accession>
<dbReference type="EMBL" id="OC923127">
    <property type="protein sequence ID" value="CAD7654643.1"/>
    <property type="molecule type" value="Genomic_DNA"/>
</dbReference>
<gene>
    <name evidence="1" type="ORF">ONB1V03_LOCUS11289</name>
</gene>
<organism evidence="1">
    <name type="scientific">Oppiella nova</name>
    <dbReference type="NCBI Taxonomy" id="334625"/>
    <lineage>
        <taxon>Eukaryota</taxon>
        <taxon>Metazoa</taxon>
        <taxon>Ecdysozoa</taxon>
        <taxon>Arthropoda</taxon>
        <taxon>Chelicerata</taxon>
        <taxon>Arachnida</taxon>
        <taxon>Acari</taxon>
        <taxon>Acariformes</taxon>
        <taxon>Sarcoptiformes</taxon>
        <taxon>Oribatida</taxon>
        <taxon>Brachypylina</taxon>
        <taxon>Oppioidea</taxon>
        <taxon>Oppiidae</taxon>
        <taxon>Oppiella</taxon>
    </lineage>
</organism>
<proteinExistence type="predicted"/>
<reference evidence="1" key="1">
    <citation type="submission" date="2020-11" db="EMBL/GenBank/DDBJ databases">
        <authorList>
            <person name="Tran Van P."/>
        </authorList>
    </citation>
    <scope>NUCLEOTIDE SEQUENCE</scope>
</reference>
<keyword evidence="2" id="KW-1185">Reference proteome</keyword>
<evidence type="ECO:0000313" key="2">
    <source>
        <dbReference type="Proteomes" id="UP000728032"/>
    </source>
</evidence>
<evidence type="ECO:0000313" key="1">
    <source>
        <dbReference type="EMBL" id="CAD7654643.1"/>
    </source>
</evidence>
<dbReference type="OrthoDB" id="6535563at2759"/>
<dbReference type="Proteomes" id="UP000728032">
    <property type="component" value="Unassembled WGS sequence"/>
</dbReference>
<sequence length="338" mass="37396">MQWLAKVLGQTSDIMNNNCENNDTNTKDLTKTIKLLSTIKGTTHIIPIPLAPGSHPSMPINYLNIELNPDFETNPSSPYLAYISYTGRVGCVWVTAIRYLCDEHRAVELFVTKLIAIGSQYGTLANCPNLEVAAMHFMYYSSPILPVPITNLLTSAPSVSEHNPIDYLGLPVNDNFKANTSSRYLPYKSYTVKWGPSLNTCPDIESAGIVNPMFYTLHTFDVQFILPVHEVNEINGLRQMFVQKGPTGHPCPSIINEQPVPTVKSIVTIHKPVPTITEGKAANVKSIKTTKSAKPVVLPVHQSVSTKANPKPKHPGIKQDALKYLPNYEEAVKVYPIF</sequence>
<dbReference type="EMBL" id="CAJPVJ010008302">
    <property type="protein sequence ID" value="CAG2171830.1"/>
    <property type="molecule type" value="Genomic_DNA"/>
</dbReference>
<protein>
    <submittedName>
        <fullName evidence="1">Uncharacterized protein</fullName>
    </submittedName>
</protein>
<dbReference type="AlphaFoldDB" id="A0A7R9QQK5"/>